<protein>
    <recommendedName>
        <fullName evidence="3">Terminase</fullName>
    </recommendedName>
</protein>
<dbReference type="Gene3D" id="3.40.50.300">
    <property type="entry name" value="P-loop containing nucleotide triphosphate hydrolases"/>
    <property type="match status" value="1"/>
</dbReference>
<dbReference type="EMBL" id="JAENIJ010000025">
    <property type="protein sequence ID" value="MBK1883671.1"/>
    <property type="molecule type" value="Genomic_DNA"/>
</dbReference>
<evidence type="ECO:0000313" key="2">
    <source>
        <dbReference type="Proteomes" id="UP000603141"/>
    </source>
</evidence>
<sequence>MKELNSLVREACRWGAAAWFEGFSKIERKNGELVRPRANIYQLRLDEVVRFAHENGRPCRIVGLKPRQKGSSTFGVSLGYRRLQAKRARGLIAGGAHFQGANLFKILKTYAENDELDPKTCKVMDTEARFKNGSSFERITLANPNAGRSGTYQFMIITEVAYLSEEGVANATNVLNGLLKCVPYEPDTIIFQESTAKGASGDFYETWEHGITFDEFKAGKNGYVQIFAAWFEFDDSRLDPASEEIYSEDDLTELEQEIAAKWKLDLEQVAWMRWAIREECKGDWDRFCQDYPFDPKTAFLKSGRGRFNAERLEAQEENARLVVREPGVMEYDPRSDRVMFRPTSEEEARVIMFEKPKVGCRYLVSIDSMTGESQTGGDDPDSHSVLVHRAGYIDALTRRWVEPALACRNILFPDGMRFGCWWDIDVLEEEVWRLARYYGGCLIVPEMNMDRGLVELLKLRTDVTIYEREIFNRREGVRTKALGWMTDKKTRPMILDTLARSIRESGKGQMGEGYEIRCPWIIDQCKNFVVKKSGRAEAAQGHHDDDVLSLAIGVQCMEHATPYHEVIRPEWLPPDLRGSAVQQMRPSRAQYS</sequence>
<accession>A0A934VRX7</accession>
<keyword evidence="2" id="KW-1185">Reference proteome</keyword>
<dbReference type="InterPro" id="IPR027417">
    <property type="entry name" value="P-loop_NTPase"/>
</dbReference>
<reference evidence="1" key="1">
    <citation type="submission" date="2021-01" db="EMBL/GenBank/DDBJ databases">
        <title>Modified the classification status of verrucomicrobia.</title>
        <authorList>
            <person name="Feng X."/>
        </authorList>
    </citation>
    <scope>NUCLEOTIDE SEQUENCE</scope>
    <source>
        <strain evidence="1">KCTC 22041</strain>
    </source>
</reference>
<gene>
    <name evidence="1" type="ORF">JIN85_14715</name>
</gene>
<evidence type="ECO:0008006" key="3">
    <source>
        <dbReference type="Google" id="ProtNLM"/>
    </source>
</evidence>
<dbReference type="Proteomes" id="UP000603141">
    <property type="component" value="Unassembled WGS sequence"/>
</dbReference>
<dbReference type="AlphaFoldDB" id="A0A934VRX7"/>
<proteinExistence type="predicted"/>
<comment type="caution">
    <text evidence="1">The sequence shown here is derived from an EMBL/GenBank/DDBJ whole genome shotgun (WGS) entry which is preliminary data.</text>
</comment>
<evidence type="ECO:0000313" key="1">
    <source>
        <dbReference type="EMBL" id="MBK1883671.1"/>
    </source>
</evidence>
<dbReference type="Gene3D" id="3.30.420.240">
    <property type="match status" value="1"/>
</dbReference>
<organism evidence="1 2">
    <name type="scientific">Luteolibacter pohnpeiensis</name>
    <dbReference type="NCBI Taxonomy" id="454153"/>
    <lineage>
        <taxon>Bacteria</taxon>
        <taxon>Pseudomonadati</taxon>
        <taxon>Verrucomicrobiota</taxon>
        <taxon>Verrucomicrobiia</taxon>
        <taxon>Verrucomicrobiales</taxon>
        <taxon>Verrucomicrobiaceae</taxon>
        <taxon>Luteolibacter</taxon>
    </lineage>
</organism>
<dbReference type="RefSeq" id="WP_200272054.1">
    <property type="nucleotide sequence ID" value="NZ_JAENIJ010000025.1"/>
</dbReference>
<name>A0A934VRX7_9BACT</name>